<keyword evidence="4" id="KW-1185">Reference proteome</keyword>
<dbReference type="Proteomes" id="UP000316651">
    <property type="component" value="Segment"/>
</dbReference>
<evidence type="ECO:0000313" key="3">
    <source>
        <dbReference type="EMBL" id="QDI73951.1"/>
    </source>
</evidence>
<proteinExistence type="predicted"/>
<protein>
    <submittedName>
        <fullName evidence="3">Uncharacterized protein</fullName>
    </submittedName>
</protein>
<dbReference type="RefSeq" id="YP_009824124.1">
    <property type="nucleotide sequence ID" value="NC_048199.1"/>
</dbReference>
<keyword evidence="1" id="KW-0812">Transmembrane</keyword>
<dbReference type="GeneID" id="55015651"/>
<keyword evidence="1" id="KW-1133">Transmembrane helix</keyword>
<evidence type="ECO:0000313" key="2">
    <source>
        <dbReference type="EMBL" id="QDI73903.1"/>
    </source>
</evidence>
<dbReference type="EMBL" id="MK570053">
    <property type="protein sequence ID" value="QDI73903.1"/>
    <property type="molecule type" value="Genomic_DNA"/>
</dbReference>
<organism evidence="3">
    <name type="scientific">Nitrosopumilus spindle-shaped virus</name>
    <dbReference type="NCBI Taxonomy" id="2508184"/>
    <lineage>
        <taxon>Viruses</taxon>
        <taxon>Viruses incertae sedis</taxon>
        <taxon>Thaspiviridae</taxon>
        <taxon>Nitmarvirus</taxon>
        <taxon>Nitmarvirus maris</taxon>
        <taxon>Nitmarvirus NSV1</taxon>
    </lineage>
</organism>
<evidence type="ECO:0000313" key="4">
    <source>
        <dbReference type="Proteomes" id="UP000316651"/>
    </source>
</evidence>
<keyword evidence="1" id="KW-0472">Membrane</keyword>
<accession>A0A514K2U4</accession>
<dbReference type="KEGG" id="vg:55015651"/>
<dbReference type="EMBL" id="MK570054">
    <property type="protein sequence ID" value="QDI73951.1"/>
    <property type="molecule type" value="Genomic_DNA"/>
</dbReference>
<name>A0A514K2U4_9VIRU</name>
<sequence>MTCIEEMTCFPDKPLDVFKFFEYQYGMPTVIFLAMLVGIIIVAIYLHTRSLAHLAVMTIYSFSVFSTMWLNDVFLAEQYHTVMYVIALAIASVITMMVLKLVKE</sequence>
<feature type="transmembrane region" description="Helical" evidence="1">
    <location>
        <begin position="25"/>
        <end position="46"/>
    </location>
</feature>
<feature type="transmembrane region" description="Helical" evidence="1">
    <location>
        <begin position="82"/>
        <end position="102"/>
    </location>
</feature>
<dbReference type="RefSeq" id="YP_010772843.1">
    <property type="nucleotide sequence ID" value="NC_074656.1"/>
</dbReference>
<evidence type="ECO:0000256" key="1">
    <source>
        <dbReference type="SAM" id="Phobius"/>
    </source>
</evidence>
<dbReference type="GeneID" id="80402570"/>
<dbReference type="KEGG" id="vg:80402570"/>
<reference evidence="3 4" key="1">
    <citation type="submission" date="2019-02" db="EMBL/GenBank/DDBJ databases">
        <title>Spindle-shaped viruses infect a marine ammonia-oxidizing thaumarchaeon.</title>
        <authorList>
            <person name="Kim J.-G."/>
            <person name="Kim S.-J."/>
            <person name="Rhee S.-K."/>
        </authorList>
    </citation>
    <scope>NUCLEOTIDE SEQUENCE [LARGE SCALE GENOMIC DNA]</scope>
    <source>
        <strain evidence="2">NSV1</strain>
        <strain evidence="3">NSV3</strain>
    </source>
</reference>
<feature type="transmembrane region" description="Helical" evidence="1">
    <location>
        <begin position="51"/>
        <end position="70"/>
    </location>
</feature>